<evidence type="ECO:0000313" key="1">
    <source>
        <dbReference type="EMBL" id="SCL90432.1"/>
    </source>
</evidence>
<organism evidence="1 2">
    <name type="scientific">Bacillus cytotoxicus</name>
    <dbReference type="NCBI Taxonomy" id="580165"/>
    <lineage>
        <taxon>Bacteria</taxon>
        <taxon>Bacillati</taxon>
        <taxon>Bacillota</taxon>
        <taxon>Bacilli</taxon>
        <taxon>Bacillales</taxon>
        <taxon>Bacillaceae</taxon>
        <taxon>Bacillus</taxon>
        <taxon>Bacillus cereus group</taxon>
    </lineage>
</organism>
<dbReference type="EMBL" id="FMIK01000023">
    <property type="protein sequence ID" value="SCL90432.1"/>
    <property type="molecule type" value="Genomic_DNA"/>
</dbReference>
<gene>
    <name evidence="1" type="ORF">BCB44BAC_01713</name>
</gene>
<protein>
    <submittedName>
        <fullName evidence="1">Uncharacterized protein</fullName>
    </submittedName>
</protein>
<accession>A0AAX2CG08</accession>
<name>A0AAX2CG08_9BACI</name>
<evidence type="ECO:0000313" key="2">
    <source>
        <dbReference type="Proteomes" id="UP000242164"/>
    </source>
</evidence>
<proteinExistence type="predicted"/>
<dbReference type="AlphaFoldDB" id="A0AAX2CG08"/>
<dbReference type="Proteomes" id="UP000242164">
    <property type="component" value="Unassembled WGS sequence"/>
</dbReference>
<sequence length="62" mass="7156">MARATFSPAKQLVENAIFRKTFSTRSVRRPLGATHSYRSVKTLIEQQELSQTDLCEIRRMTV</sequence>
<comment type="caution">
    <text evidence="1">The sequence shown here is derived from an EMBL/GenBank/DDBJ whole genome shotgun (WGS) entry which is preliminary data.</text>
</comment>
<reference evidence="1 2" key="1">
    <citation type="submission" date="2016-08" db="EMBL/GenBank/DDBJ databases">
        <authorList>
            <person name="Loux V."/>
            <person name="Rue O."/>
        </authorList>
    </citation>
    <scope>NUCLEOTIDE SEQUENCE [LARGE SCALE GENOMIC DNA]</scope>
    <source>
        <strain evidence="1 2">AFSSA_08CEB44bac</strain>
    </source>
</reference>